<evidence type="ECO:0000313" key="7">
    <source>
        <dbReference type="Proteomes" id="UP000003773"/>
    </source>
</evidence>
<reference evidence="6 7" key="1">
    <citation type="submission" date="2007-04" db="EMBL/GenBank/DDBJ databases">
        <authorList>
            <person name="Fulton L."/>
            <person name="Clifton S."/>
            <person name="Fulton B."/>
            <person name="Xu J."/>
            <person name="Minx P."/>
            <person name="Pepin K.H."/>
            <person name="Johnson M."/>
            <person name="Thiruvilangam P."/>
            <person name="Bhonagiri V."/>
            <person name="Nash W.E."/>
            <person name="Mardis E.R."/>
            <person name="Wilson R.K."/>
        </authorList>
    </citation>
    <scope>NUCLEOTIDE SEQUENCE [LARGE SCALE GENOMIC DNA]</scope>
    <source>
        <strain evidence="6 7">L2-32</strain>
    </source>
</reference>
<evidence type="ECO:0000256" key="1">
    <source>
        <dbReference type="ARBA" id="ARBA00005417"/>
    </source>
</evidence>
<protein>
    <recommendedName>
        <fullName evidence="5">ABC transporter domain-containing protein</fullName>
    </recommendedName>
</protein>
<dbReference type="PANTHER" id="PTHR43553">
    <property type="entry name" value="HEAVY METAL TRANSPORTER"/>
    <property type="match status" value="1"/>
</dbReference>
<evidence type="ECO:0000256" key="4">
    <source>
        <dbReference type="ARBA" id="ARBA00022840"/>
    </source>
</evidence>
<dbReference type="GO" id="GO:0016887">
    <property type="term" value="F:ATP hydrolysis activity"/>
    <property type="evidence" value="ECO:0007669"/>
    <property type="project" value="InterPro"/>
</dbReference>
<evidence type="ECO:0000259" key="5">
    <source>
        <dbReference type="Pfam" id="PF00005"/>
    </source>
</evidence>
<dbReference type="Gene3D" id="3.40.50.300">
    <property type="entry name" value="P-loop containing nucleotide triphosphate hydrolases"/>
    <property type="match status" value="1"/>
</dbReference>
<evidence type="ECO:0000313" key="6">
    <source>
        <dbReference type="EMBL" id="EDN82393.1"/>
    </source>
</evidence>
<organism evidence="6 7">
    <name type="scientific">Bifidobacterium adolescentis L2-32</name>
    <dbReference type="NCBI Taxonomy" id="411481"/>
    <lineage>
        <taxon>Bacteria</taxon>
        <taxon>Bacillati</taxon>
        <taxon>Actinomycetota</taxon>
        <taxon>Actinomycetes</taxon>
        <taxon>Bifidobacteriales</taxon>
        <taxon>Bifidobacteriaceae</taxon>
        <taxon>Bifidobacterium</taxon>
    </lineage>
</organism>
<comment type="similarity">
    <text evidence="1">Belongs to the ABC transporter superfamily.</text>
</comment>
<dbReference type="GO" id="GO:0005524">
    <property type="term" value="F:ATP binding"/>
    <property type="evidence" value="ECO:0007669"/>
    <property type="project" value="UniProtKB-KW"/>
</dbReference>
<evidence type="ECO:0000256" key="3">
    <source>
        <dbReference type="ARBA" id="ARBA00022741"/>
    </source>
</evidence>
<gene>
    <name evidence="6" type="ORF">BIFADO_01866</name>
</gene>
<keyword evidence="4" id="KW-0067">ATP-binding</keyword>
<evidence type="ECO:0000256" key="2">
    <source>
        <dbReference type="ARBA" id="ARBA00022448"/>
    </source>
</evidence>
<dbReference type="HOGENOM" id="CLU_168791_0_0_11"/>
<dbReference type="GO" id="GO:0042626">
    <property type="term" value="F:ATPase-coupled transmembrane transporter activity"/>
    <property type="evidence" value="ECO:0007669"/>
    <property type="project" value="TreeGrafter"/>
</dbReference>
<feature type="domain" description="ABC transporter" evidence="5">
    <location>
        <begin position="15"/>
        <end position="44"/>
    </location>
</feature>
<dbReference type="SUPFAM" id="SSF52540">
    <property type="entry name" value="P-loop containing nucleoside triphosphate hydrolases"/>
    <property type="match status" value="1"/>
</dbReference>
<proteinExistence type="inferred from homology"/>
<accession>A7A7M7</accession>
<reference evidence="6 7" key="2">
    <citation type="submission" date="2007-05" db="EMBL/GenBank/DDBJ databases">
        <title>Draft genome sequence of Bifidobacterium adolescentis (L2-32).</title>
        <authorList>
            <person name="Sudarsanam P."/>
            <person name="Ley R."/>
            <person name="Guruge J."/>
            <person name="Turnbaugh P.J."/>
            <person name="Mahowald M."/>
            <person name="Liep D."/>
            <person name="Gordon J."/>
        </authorList>
    </citation>
    <scope>NUCLEOTIDE SEQUENCE [LARGE SCALE GENOMIC DNA]</scope>
    <source>
        <strain evidence="6 7">L2-32</strain>
    </source>
</reference>
<sequence length="116" mass="12930">MAHKVSVGAGVLSDTRLSQGQRKRLALLLAWAEQRPILLLDEWAADQDPGFRHFFYEHLLPELRAAGKTIVAVSHDDRYFHLADRVLKLDGGQLAEYDGDTGLAWRTAHARAQALG</sequence>
<keyword evidence="2" id="KW-0813">Transport</keyword>
<dbReference type="InterPro" id="IPR050095">
    <property type="entry name" value="ECF_ABC_transporter_ATP-bd"/>
</dbReference>
<name>A7A7M7_BIFAD</name>
<dbReference type="Proteomes" id="UP000003773">
    <property type="component" value="Unassembled WGS sequence"/>
</dbReference>
<comment type="caution">
    <text evidence="6">The sequence shown here is derived from an EMBL/GenBank/DDBJ whole genome shotgun (WGS) entry which is preliminary data.</text>
</comment>
<dbReference type="InterPro" id="IPR003439">
    <property type="entry name" value="ABC_transporter-like_ATP-bd"/>
</dbReference>
<dbReference type="GO" id="GO:0043190">
    <property type="term" value="C:ATP-binding cassette (ABC) transporter complex"/>
    <property type="evidence" value="ECO:0007669"/>
    <property type="project" value="TreeGrafter"/>
</dbReference>
<dbReference type="EMBL" id="AAXD02000054">
    <property type="protein sequence ID" value="EDN82393.1"/>
    <property type="molecule type" value="Genomic_DNA"/>
</dbReference>
<dbReference type="AlphaFoldDB" id="A7A7M7"/>
<dbReference type="Pfam" id="PF00005">
    <property type="entry name" value="ABC_tran"/>
    <property type="match status" value="1"/>
</dbReference>
<keyword evidence="3" id="KW-0547">Nucleotide-binding</keyword>
<dbReference type="PANTHER" id="PTHR43553:SF11">
    <property type="entry name" value="ABC TRANSPORTER ATP-BINDING_PERMEASE PROTEIN YOJI"/>
    <property type="match status" value="1"/>
</dbReference>
<dbReference type="CDD" id="cd00267">
    <property type="entry name" value="ABC_ATPase"/>
    <property type="match status" value="1"/>
</dbReference>
<dbReference type="InterPro" id="IPR027417">
    <property type="entry name" value="P-loop_NTPase"/>
</dbReference>